<evidence type="ECO:0000313" key="2">
    <source>
        <dbReference type="EMBL" id="OIR12198.1"/>
    </source>
</evidence>
<feature type="transmembrane region" description="Helical" evidence="1">
    <location>
        <begin position="64"/>
        <end position="87"/>
    </location>
</feature>
<feature type="transmembrane region" description="Helical" evidence="1">
    <location>
        <begin position="20"/>
        <end position="44"/>
    </location>
</feature>
<feature type="transmembrane region" description="Helical" evidence="1">
    <location>
        <begin position="94"/>
        <end position="114"/>
    </location>
</feature>
<feature type="transmembrane region" description="Helical" evidence="1">
    <location>
        <begin position="253"/>
        <end position="271"/>
    </location>
</feature>
<feature type="transmembrane region" description="Helical" evidence="1">
    <location>
        <begin position="306"/>
        <end position="324"/>
    </location>
</feature>
<organism evidence="2">
    <name type="scientific">mine drainage metagenome</name>
    <dbReference type="NCBI Taxonomy" id="410659"/>
    <lineage>
        <taxon>unclassified sequences</taxon>
        <taxon>metagenomes</taxon>
        <taxon>ecological metagenomes</taxon>
    </lineage>
</organism>
<sequence length="333" mass="37900">MSFVMPRFEKQGTSYFLKKVFKRAILIFVIGLLLNWSPFVMYNAKNELVFKSWTWLNNGGMVSGIRILGVLQRIALAYLFATLIVYFFKTKGAYFISCILLLGYWVVCLLLGNANDPYSLSGFFGTKVDINLLGIAHVYKGEGVAFDPEGLASTTTAIVQVIFGYLVGQYIQQKGKSYEMLSHLLITGVIFVFAGYCWDMVFPINKKIWTSSYTIYTTGLAMITISVMIYLIEFKEAKGAWSKFFDVFGKNPLFIFVLSGFLPRLLGLIRITDGFNATGKPIYLSPFGWFYEHICKNIATDLRVGSLLYAIIMIIFYWSIVYVLDKKKIYIKV</sequence>
<evidence type="ECO:0000256" key="1">
    <source>
        <dbReference type="SAM" id="Phobius"/>
    </source>
</evidence>
<dbReference type="PANTHER" id="PTHR31061:SF24">
    <property type="entry name" value="LD22376P"/>
    <property type="match status" value="1"/>
</dbReference>
<dbReference type="AlphaFoldDB" id="A0A1J5TJI9"/>
<gene>
    <name evidence="2" type="ORF">GALL_64500</name>
</gene>
<reference evidence="2" key="1">
    <citation type="submission" date="2016-10" db="EMBL/GenBank/DDBJ databases">
        <title>Sequence of Gallionella enrichment culture.</title>
        <authorList>
            <person name="Poehlein A."/>
            <person name="Muehling M."/>
            <person name="Daniel R."/>
        </authorList>
    </citation>
    <scope>NUCLEOTIDE SEQUENCE</scope>
</reference>
<proteinExistence type="predicted"/>
<feature type="transmembrane region" description="Helical" evidence="1">
    <location>
        <begin position="180"/>
        <end position="201"/>
    </location>
</feature>
<keyword evidence="1" id="KW-1133">Transmembrane helix</keyword>
<keyword evidence="1" id="KW-0812">Transmembrane</keyword>
<dbReference type="PANTHER" id="PTHR31061">
    <property type="entry name" value="LD22376P"/>
    <property type="match status" value="1"/>
</dbReference>
<dbReference type="EMBL" id="MLJW01000018">
    <property type="protein sequence ID" value="OIR12198.1"/>
    <property type="molecule type" value="Genomic_DNA"/>
</dbReference>
<name>A0A1J5TJI9_9ZZZZ</name>
<feature type="transmembrane region" description="Helical" evidence="1">
    <location>
        <begin position="213"/>
        <end position="232"/>
    </location>
</feature>
<feature type="transmembrane region" description="Helical" evidence="1">
    <location>
        <begin position="150"/>
        <end position="168"/>
    </location>
</feature>
<keyword evidence="1" id="KW-0472">Membrane</keyword>
<protein>
    <recommendedName>
        <fullName evidence="3">Heparan-alpha-glucosaminide N-acetyltransferase catalytic domain-containing protein</fullName>
    </recommendedName>
</protein>
<comment type="caution">
    <text evidence="2">The sequence shown here is derived from an EMBL/GenBank/DDBJ whole genome shotgun (WGS) entry which is preliminary data.</text>
</comment>
<accession>A0A1J5TJI9</accession>
<evidence type="ECO:0008006" key="3">
    <source>
        <dbReference type="Google" id="ProtNLM"/>
    </source>
</evidence>